<evidence type="ECO:0000313" key="1">
    <source>
        <dbReference type="EMBL" id="SMY06233.1"/>
    </source>
</evidence>
<dbReference type="InterPro" id="IPR014710">
    <property type="entry name" value="RmlC-like_jellyroll"/>
</dbReference>
<keyword evidence="2" id="KW-1185">Reference proteome</keyword>
<dbReference type="Gene3D" id="2.60.120.10">
    <property type="entry name" value="Jelly Rolls"/>
    <property type="match status" value="1"/>
</dbReference>
<dbReference type="Proteomes" id="UP000201613">
    <property type="component" value="Unassembled WGS sequence"/>
</dbReference>
<reference evidence="1 2" key="1">
    <citation type="submission" date="2017-05" db="EMBL/GenBank/DDBJ databases">
        <authorList>
            <person name="Song R."/>
            <person name="Chenine A.L."/>
            <person name="Ruprecht R.M."/>
        </authorList>
    </citation>
    <scope>NUCLEOTIDE SEQUENCE [LARGE SCALE GENOMIC DNA]</scope>
    <source>
        <strain evidence="1 2">CECT 8899</strain>
    </source>
</reference>
<dbReference type="CDD" id="cd02219">
    <property type="entry name" value="cupin_YjlB-like"/>
    <property type="match status" value="1"/>
</dbReference>
<dbReference type="SUPFAM" id="SSF51182">
    <property type="entry name" value="RmlC-like cupins"/>
    <property type="match status" value="1"/>
</dbReference>
<gene>
    <name evidence="1" type="ORF">LOM8899_00356</name>
</gene>
<evidence type="ECO:0000313" key="2">
    <source>
        <dbReference type="Proteomes" id="UP000201613"/>
    </source>
</evidence>
<dbReference type="PANTHER" id="PTHR36448">
    <property type="entry name" value="BLR7373 PROTEIN"/>
    <property type="match status" value="1"/>
</dbReference>
<evidence type="ECO:0008006" key="3">
    <source>
        <dbReference type="Google" id="ProtNLM"/>
    </source>
</evidence>
<protein>
    <recommendedName>
        <fullName evidence="3">Cupin domain protein</fullName>
    </recommendedName>
</protein>
<organism evidence="1 2">
    <name type="scientific">Flavimaricola marinus</name>
    <dbReference type="NCBI Taxonomy" id="1819565"/>
    <lineage>
        <taxon>Bacteria</taxon>
        <taxon>Pseudomonadati</taxon>
        <taxon>Pseudomonadota</taxon>
        <taxon>Alphaproteobacteria</taxon>
        <taxon>Rhodobacterales</taxon>
        <taxon>Paracoccaceae</taxon>
        <taxon>Flavimaricola</taxon>
    </lineage>
</organism>
<dbReference type="PANTHER" id="PTHR36448:SF2">
    <property type="entry name" value="CUPIN TYPE-1 DOMAIN-CONTAINING PROTEIN"/>
    <property type="match status" value="1"/>
</dbReference>
<accession>A0A238L9I8</accession>
<name>A0A238L9I8_9RHOB</name>
<dbReference type="EMBL" id="FXZK01000001">
    <property type="protein sequence ID" value="SMY06233.1"/>
    <property type="molecule type" value="Genomic_DNA"/>
</dbReference>
<sequence length="213" mass="23841">MNTAERSARRPCISMGVDKRTAEGLDMKTERFTSHPHGRIPNSRFPLLVHRNAIPGGGADAVKERFRQNGWSNNWDYPGVYEYAHFHSTTHECLGCASGWMEFSISVGESGFSRIRIEAGDVIVMPAGVSHEMTSQSEDIHMCGGYPDGRDWDDIQEKFLSEENYKRACKRIMMLPIPARDPATGLEMSEWLAAPSSVDGGWNDWRTGLDDTA</sequence>
<dbReference type="InterPro" id="IPR011051">
    <property type="entry name" value="RmlC_Cupin_sf"/>
</dbReference>
<dbReference type="AlphaFoldDB" id="A0A238L9I8"/>
<proteinExistence type="predicted"/>
<dbReference type="InterPro" id="IPR047121">
    <property type="entry name" value="YjiB-like"/>
</dbReference>